<feature type="compositionally biased region" description="Basic and acidic residues" evidence="3">
    <location>
        <begin position="297"/>
        <end position="309"/>
    </location>
</feature>
<feature type="compositionally biased region" description="Basic and acidic residues" evidence="3">
    <location>
        <begin position="45"/>
        <end position="63"/>
    </location>
</feature>
<feature type="compositionally biased region" description="Polar residues" evidence="3">
    <location>
        <begin position="129"/>
        <end position="170"/>
    </location>
</feature>
<organism evidence="5 6">
    <name type="scientific">Malassezia psittaci</name>
    <dbReference type="NCBI Taxonomy" id="1821823"/>
    <lineage>
        <taxon>Eukaryota</taxon>
        <taxon>Fungi</taxon>
        <taxon>Dikarya</taxon>
        <taxon>Basidiomycota</taxon>
        <taxon>Ustilaginomycotina</taxon>
        <taxon>Malasseziomycetes</taxon>
        <taxon>Malasseziales</taxon>
        <taxon>Malasseziaceae</taxon>
        <taxon>Malassezia</taxon>
    </lineage>
</organism>
<protein>
    <recommendedName>
        <fullName evidence="4">HTH La-type RNA-binding domain-containing protein</fullName>
    </recommendedName>
</protein>
<accession>A0AAF0F7I0</accession>
<keyword evidence="6" id="KW-1185">Reference proteome</keyword>
<evidence type="ECO:0000313" key="5">
    <source>
        <dbReference type="EMBL" id="WFD41829.1"/>
    </source>
</evidence>
<feature type="domain" description="HTH La-type RNA-binding" evidence="4">
    <location>
        <begin position="479"/>
        <end position="585"/>
    </location>
</feature>
<evidence type="ECO:0000313" key="6">
    <source>
        <dbReference type="Proteomes" id="UP001214628"/>
    </source>
</evidence>
<feature type="region of interest" description="Disordered" evidence="3">
    <location>
        <begin position="297"/>
        <end position="321"/>
    </location>
</feature>
<dbReference type="EMBL" id="CP118375">
    <property type="protein sequence ID" value="WFD41829.1"/>
    <property type="molecule type" value="Genomic_DNA"/>
</dbReference>
<feature type="region of interest" description="Disordered" evidence="3">
    <location>
        <begin position="352"/>
        <end position="428"/>
    </location>
</feature>
<dbReference type="GO" id="GO:0003723">
    <property type="term" value="F:RNA binding"/>
    <property type="evidence" value="ECO:0007669"/>
    <property type="project" value="UniProtKB-UniRule"/>
</dbReference>
<dbReference type="Gene3D" id="1.10.10.10">
    <property type="entry name" value="Winged helix-like DNA-binding domain superfamily/Winged helix DNA-binding domain"/>
    <property type="match status" value="1"/>
</dbReference>
<evidence type="ECO:0000259" key="4">
    <source>
        <dbReference type="PROSITE" id="PS50961"/>
    </source>
</evidence>
<evidence type="ECO:0000256" key="2">
    <source>
        <dbReference type="PROSITE-ProRule" id="PRU00332"/>
    </source>
</evidence>
<feature type="compositionally biased region" description="Low complexity" evidence="3">
    <location>
        <begin position="1"/>
        <end position="19"/>
    </location>
</feature>
<dbReference type="PANTHER" id="PTHR22792">
    <property type="entry name" value="LUPUS LA PROTEIN-RELATED"/>
    <property type="match status" value="1"/>
</dbReference>
<dbReference type="InterPro" id="IPR036388">
    <property type="entry name" value="WH-like_DNA-bd_sf"/>
</dbReference>
<dbReference type="InterPro" id="IPR045180">
    <property type="entry name" value="La_dom_prot"/>
</dbReference>
<dbReference type="SUPFAM" id="SSF46785">
    <property type="entry name" value="Winged helix' DNA-binding domain"/>
    <property type="match status" value="1"/>
</dbReference>
<feature type="compositionally biased region" description="Polar residues" evidence="3">
    <location>
        <begin position="202"/>
        <end position="211"/>
    </location>
</feature>
<feature type="compositionally biased region" description="Basic and acidic residues" evidence="3">
    <location>
        <begin position="212"/>
        <end position="222"/>
    </location>
</feature>
<reference evidence="5" key="1">
    <citation type="submission" date="2023-02" db="EMBL/GenBank/DDBJ databases">
        <title>Mating type loci evolution in Malassezia.</title>
        <authorList>
            <person name="Coelho M.A."/>
        </authorList>
    </citation>
    <scope>NUCLEOTIDE SEQUENCE</scope>
    <source>
        <strain evidence="5">CBS 14136</strain>
    </source>
</reference>
<feature type="region of interest" description="Disordered" evidence="3">
    <location>
        <begin position="1"/>
        <end position="181"/>
    </location>
</feature>
<feature type="compositionally biased region" description="Polar residues" evidence="3">
    <location>
        <begin position="30"/>
        <end position="44"/>
    </location>
</feature>
<dbReference type="AlphaFoldDB" id="A0AAF0F7I0"/>
<dbReference type="SMART" id="SM00715">
    <property type="entry name" value="LA"/>
    <property type="match status" value="1"/>
</dbReference>
<feature type="compositionally biased region" description="Polar residues" evidence="3">
    <location>
        <begin position="397"/>
        <end position="413"/>
    </location>
</feature>
<proteinExistence type="predicted"/>
<evidence type="ECO:0000256" key="3">
    <source>
        <dbReference type="SAM" id="MobiDB-lite"/>
    </source>
</evidence>
<dbReference type="PANTHER" id="PTHR22792:SF62">
    <property type="entry name" value="LA-RELATED PROTEIN 7"/>
    <property type="match status" value="1"/>
</dbReference>
<keyword evidence="1 2" id="KW-0694">RNA-binding</keyword>
<evidence type="ECO:0000256" key="1">
    <source>
        <dbReference type="ARBA" id="ARBA00022884"/>
    </source>
</evidence>
<feature type="region of interest" description="Disordered" evidence="3">
    <location>
        <begin position="194"/>
        <end position="235"/>
    </location>
</feature>
<sequence length="588" mass="64587">MQRCAWTTAQTSKSATSKSYAERLRLAANQKATESNGDGMTSEATETKEEGDVGHGKADDKTKIAVNPASGSPEEEIGRSTSPTRTPHNVWETRMQQRGAVHTKKVATTPHDEGNNKDASPQGRFIEQKPNTATCSTSDPNSTQADPKPVLNNTIPPQTEKQTESSSLDNHPTGFPDKLPDSDVWLERIHLLNGGRTGSRYGKSSSPSTSAEKLRTDSHENPNPRFNEQHATPVPPVQNIMGQRLITSDGSYAPIRSSDQHNTNYQAYAQAIGSAPMNCYPMLPMPLPSEYLLHPDDRNWSRRNRESRSRGRGTSSRGRANAMPMFHQYPFLYPQMGPYMMMPAPAMPPSNIPKAASTDSTNSVAVSPAVSHAGSQGKTYAEPEETGSGPKTDIRSLPSSPENTGGEQLQQPWNAPPQPPSMGNAYLPPSQHLQGIYPNYGYVFPPQPMVGQFDPRTSPMMLPPGAFQTANYAGSGPGVSVHQSTAKQMLAQLEFYFSDANLEQDFFLRQQMDRDGFVLLRTILNFKRVQSILQAAYDLDRAALQSDGDLAFLRDIAGSSPHLELNEQRSHVRKRHGWTNYVLPTATQ</sequence>
<dbReference type="Proteomes" id="UP001214628">
    <property type="component" value="Chromosome 1"/>
</dbReference>
<dbReference type="PROSITE" id="PS50961">
    <property type="entry name" value="HTH_LA"/>
    <property type="match status" value="1"/>
</dbReference>
<name>A0AAF0F7I0_9BASI</name>
<feature type="compositionally biased region" description="Low complexity" evidence="3">
    <location>
        <begin position="312"/>
        <end position="321"/>
    </location>
</feature>
<gene>
    <name evidence="5" type="ORF">MPSI1_000465</name>
</gene>
<dbReference type="CDD" id="cd07323">
    <property type="entry name" value="LAM"/>
    <property type="match status" value="1"/>
</dbReference>
<dbReference type="InterPro" id="IPR006630">
    <property type="entry name" value="La_HTH"/>
</dbReference>
<dbReference type="Pfam" id="PF05383">
    <property type="entry name" value="La"/>
    <property type="match status" value="1"/>
</dbReference>
<dbReference type="InterPro" id="IPR036390">
    <property type="entry name" value="WH_DNA-bd_sf"/>
</dbReference>